<evidence type="ECO:0000256" key="1">
    <source>
        <dbReference type="SAM" id="MobiDB-lite"/>
    </source>
</evidence>
<feature type="compositionally biased region" description="Polar residues" evidence="1">
    <location>
        <begin position="167"/>
        <end position="177"/>
    </location>
</feature>
<proteinExistence type="predicted"/>
<feature type="region of interest" description="Disordered" evidence="1">
    <location>
        <begin position="1"/>
        <end position="24"/>
    </location>
</feature>
<feature type="compositionally biased region" description="Low complexity" evidence="1">
    <location>
        <begin position="234"/>
        <end position="257"/>
    </location>
</feature>
<organism evidence="2 3">
    <name type="scientific">Zymoseptoria tritici ST99CH_1E4</name>
    <dbReference type="NCBI Taxonomy" id="1276532"/>
    <lineage>
        <taxon>Eukaryota</taxon>
        <taxon>Fungi</taxon>
        <taxon>Dikarya</taxon>
        <taxon>Ascomycota</taxon>
        <taxon>Pezizomycotina</taxon>
        <taxon>Dothideomycetes</taxon>
        <taxon>Dothideomycetidae</taxon>
        <taxon>Mycosphaerellales</taxon>
        <taxon>Mycosphaerellaceae</taxon>
        <taxon>Zymoseptoria</taxon>
    </lineage>
</organism>
<feature type="region of interest" description="Disordered" evidence="1">
    <location>
        <begin position="234"/>
        <end position="344"/>
    </location>
</feature>
<protein>
    <submittedName>
        <fullName evidence="2">Uncharacterized protein</fullName>
    </submittedName>
</protein>
<dbReference type="Proteomes" id="UP000245764">
    <property type="component" value="Chromosome 1"/>
</dbReference>
<evidence type="ECO:0000313" key="3">
    <source>
        <dbReference type="Proteomes" id="UP000245764"/>
    </source>
</evidence>
<evidence type="ECO:0000313" key="2">
    <source>
        <dbReference type="EMBL" id="SMR41534.1"/>
    </source>
</evidence>
<dbReference type="EMBL" id="LT854253">
    <property type="protein sequence ID" value="SMR41534.1"/>
    <property type="molecule type" value="Genomic_DNA"/>
</dbReference>
<dbReference type="AlphaFoldDB" id="A0A2H1FJX0"/>
<accession>A0A2H1FJX0</accession>
<name>A0A2H1FJX0_ZYMTR</name>
<feature type="region of interest" description="Disordered" evidence="1">
    <location>
        <begin position="113"/>
        <end position="184"/>
    </location>
</feature>
<reference evidence="3" key="1">
    <citation type="submission" date="2017-05" db="EMBL/GenBank/DDBJ databases">
        <authorList>
            <person name="Song R."/>
            <person name="Chenine A.L."/>
            <person name="Ruprecht R.M."/>
        </authorList>
    </citation>
    <scope>NUCLEOTIDE SEQUENCE [LARGE SCALE GENOMIC DNA]</scope>
</reference>
<feature type="compositionally biased region" description="Polar residues" evidence="1">
    <location>
        <begin position="1"/>
        <end position="10"/>
    </location>
</feature>
<gene>
    <name evidence="2" type="ORF">ZT1E4_G312</name>
</gene>
<sequence length="404" mass="44571">MTTDGMNNNEAPVEAQPTLGPEAGPIDTRQRAVCQGCGNRRWVDCDLYERLAGRPGLMLPCTNCRYHGGSTCTCIMSTPSMNDLLYKQAKGNNSGCLKDPVARLDRPMNDALVDPNWQGIPNGPPPALSSAVKNSPFDALSPPAILPARRNRRPQGYPQQQQQPQQSAGMPSMNSFRAQFPNGHAQFGRGVSGVVPGMSMGMDLTGMYWQKQEFPRSVEFGAQQTNMPQFQFLPSQSQQMQQQRYGQHQQQYEQQRGSSRTPNTSRQMSIPVREVQGPPSSRPRLAPYSRMEDPAALQTPQFAPEHPPEPRNPRDSVMGGVEQSRNTRKRPLDEAQQSLESSMETGNFDPMVVTTVTDILGNGFGEGPIPESEYNHSVSIDGRGNLDGVHDDYESSGDEHDGRQ</sequence>
<feature type="compositionally biased region" description="Low complexity" evidence="1">
    <location>
        <begin position="154"/>
        <end position="166"/>
    </location>
</feature>
<feature type="region of interest" description="Disordered" evidence="1">
    <location>
        <begin position="363"/>
        <end position="404"/>
    </location>
</feature>
<feature type="compositionally biased region" description="Polar residues" evidence="1">
    <location>
        <begin position="258"/>
        <end position="268"/>
    </location>
</feature>
<feature type="compositionally biased region" description="Basic and acidic residues" evidence="1">
    <location>
        <begin position="388"/>
        <end position="404"/>
    </location>
</feature>
<feature type="compositionally biased region" description="Polar residues" evidence="1">
    <location>
        <begin position="335"/>
        <end position="344"/>
    </location>
</feature>